<proteinExistence type="inferred from homology"/>
<feature type="active site" description="Proton acceptor" evidence="9">
    <location>
        <position position="328"/>
    </location>
</feature>
<gene>
    <name evidence="11" type="ORF">MARI151_10236</name>
</gene>
<dbReference type="PIRSF" id="PIRSF005096">
    <property type="entry name" value="GALM"/>
    <property type="match status" value="1"/>
</dbReference>
<evidence type="ECO:0000256" key="1">
    <source>
        <dbReference type="ARBA" id="ARBA00001913"/>
    </source>
</evidence>
<dbReference type="InterPro" id="IPR014718">
    <property type="entry name" value="GH-type_carb-bd"/>
</dbReference>
<dbReference type="UniPathway" id="UPA00242"/>
<evidence type="ECO:0000256" key="3">
    <source>
        <dbReference type="ARBA" id="ARBA00006206"/>
    </source>
</evidence>
<feature type="binding site" evidence="10">
    <location>
        <begin position="198"/>
        <end position="200"/>
    </location>
    <ligand>
        <name>beta-D-galactose</name>
        <dbReference type="ChEBI" id="CHEBI:27667"/>
    </ligand>
</feature>
<comment type="similarity">
    <text evidence="3 8">Belongs to the aldose epimerase family.</text>
</comment>
<keyword evidence="12" id="KW-1185">Reference proteome</keyword>
<comment type="pathway">
    <text evidence="2 8">Carbohydrate metabolism; hexose metabolism.</text>
</comment>
<dbReference type="GO" id="GO:0006006">
    <property type="term" value="P:glucose metabolic process"/>
    <property type="evidence" value="ECO:0007669"/>
    <property type="project" value="TreeGrafter"/>
</dbReference>
<dbReference type="GO" id="GO:0030246">
    <property type="term" value="F:carbohydrate binding"/>
    <property type="evidence" value="ECO:0007669"/>
    <property type="project" value="InterPro"/>
</dbReference>
<dbReference type="InterPro" id="IPR011013">
    <property type="entry name" value="Gal_mutarotase_sf_dom"/>
</dbReference>
<protein>
    <recommendedName>
        <fullName evidence="8">Aldose 1-epimerase</fullName>
        <ecNumber evidence="8">5.1.3.3</ecNumber>
    </recommendedName>
</protein>
<evidence type="ECO:0000256" key="2">
    <source>
        <dbReference type="ARBA" id="ARBA00005028"/>
    </source>
</evidence>
<accession>A0A653M5J9</accession>
<dbReference type="CDD" id="cd09019">
    <property type="entry name" value="galactose_mutarotase_like"/>
    <property type="match status" value="1"/>
</dbReference>
<comment type="catalytic activity">
    <reaction evidence="8">
        <text>alpha-D-glucose = beta-D-glucose</text>
        <dbReference type="Rhea" id="RHEA:10264"/>
        <dbReference type="ChEBI" id="CHEBI:15903"/>
        <dbReference type="ChEBI" id="CHEBI:17925"/>
        <dbReference type="EC" id="5.1.3.3"/>
    </reaction>
</comment>
<evidence type="ECO:0000256" key="7">
    <source>
        <dbReference type="ARBA" id="ARBA00023277"/>
    </source>
</evidence>
<dbReference type="PANTHER" id="PTHR10091">
    <property type="entry name" value="ALDOSE-1-EPIMERASE"/>
    <property type="match status" value="1"/>
</dbReference>
<keyword evidence="5" id="KW-0106">Calcium</keyword>
<dbReference type="EC" id="5.1.3.3" evidence="8"/>
<dbReference type="InterPro" id="IPR015443">
    <property type="entry name" value="Aldose_1-epimerase"/>
</dbReference>
<dbReference type="InterPro" id="IPR047215">
    <property type="entry name" value="Galactose_mutarotase-like"/>
</dbReference>
<evidence type="ECO:0000256" key="9">
    <source>
        <dbReference type="PIRSR" id="PIRSR005096-1"/>
    </source>
</evidence>
<evidence type="ECO:0000256" key="4">
    <source>
        <dbReference type="ARBA" id="ARBA00011245"/>
    </source>
</evidence>
<evidence type="ECO:0000313" key="11">
    <source>
        <dbReference type="EMBL" id="VXA99497.1"/>
    </source>
</evidence>
<dbReference type="PANTHER" id="PTHR10091:SF0">
    <property type="entry name" value="GALACTOSE MUTAROTASE"/>
    <property type="match status" value="1"/>
</dbReference>
<evidence type="ECO:0000256" key="10">
    <source>
        <dbReference type="PIRSR" id="PIRSR005096-3"/>
    </source>
</evidence>
<evidence type="ECO:0000256" key="6">
    <source>
        <dbReference type="ARBA" id="ARBA00023235"/>
    </source>
</evidence>
<feature type="active site" description="Proton donor" evidence="9">
    <location>
        <position position="198"/>
    </location>
</feature>
<evidence type="ECO:0000256" key="8">
    <source>
        <dbReference type="PIRNR" id="PIRNR005096"/>
    </source>
</evidence>
<keyword evidence="7 8" id="KW-0119">Carbohydrate metabolism</keyword>
<evidence type="ECO:0000256" key="5">
    <source>
        <dbReference type="ARBA" id="ARBA00022837"/>
    </source>
</evidence>
<sequence length="362" mass="40851">MPLALRKLEIRKFKFMNTTIQKFGTIEANDIELVTLNNDNGVEVKIATYGATITSIRIPDKNGEKGEIVCGFDQLESYFSDAYKSNAPYFGGTVGRYCSQIKEAKFTLEGVDYQLDKIVGENNLHGGRIGFDKKLWSVEAFDENAALVTMKTRSNHLEEGFPGNVDVWVIFILTADNELKIEYKATTDQKTPFTITNHTYFNLTGFKDNVLHHSVKIAADKKQVWDETGAATGENISVIDKPDDLRSPKLIGDVQEAMGDGFEHYYLFNDKAFKLDKVAEIEEETSGRSLQVYTTEPGMLFYTGKYTSDELKRESGLQYGKFRGLCLETHRYPNGPNISNAPKSILDTDETYQSTTIFKFGW</sequence>
<name>A0A653M5J9_9FLAO</name>
<comment type="cofactor">
    <cofactor evidence="1">
        <name>Ca(2+)</name>
        <dbReference type="ChEBI" id="CHEBI:29108"/>
    </cofactor>
</comment>
<reference evidence="11 12" key="1">
    <citation type="submission" date="2019-10" db="EMBL/GenBank/DDBJ databases">
        <authorList>
            <person name="Karimi E."/>
        </authorList>
    </citation>
    <scope>NUCLEOTIDE SEQUENCE [LARGE SCALE GENOMIC DNA]</scope>
    <source>
        <strain evidence="11">Maribacter sp. 151</strain>
    </source>
</reference>
<dbReference type="Pfam" id="PF01263">
    <property type="entry name" value="Aldose_epim"/>
    <property type="match status" value="1"/>
</dbReference>
<comment type="subunit">
    <text evidence="4">Monomer.</text>
</comment>
<dbReference type="EMBL" id="CABWLR010000001">
    <property type="protein sequence ID" value="VXA99497.1"/>
    <property type="molecule type" value="Genomic_DNA"/>
</dbReference>
<dbReference type="GO" id="GO:0033499">
    <property type="term" value="P:galactose catabolic process via UDP-galactose, Leloir pathway"/>
    <property type="evidence" value="ECO:0007669"/>
    <property type="project" value="TreeGrafter"/>
</dbReference>
<dbReference type="Gene3D" id="2.70.98.10">
    <property type="match status" value="1"/>
</dbReference>
<dbReference type="Proteomes" id="UP000430202">
    <property type="component" value="Unassembled WGS sequence"/>
</dbReference>
<evidence type="ECO:0000313" key="12">
    <source>
        <dbReference type="Proteomes" id="UP000430202"/>
    </source>
</evidence>
<dbReference type="SUPFAM" id="SSF74650">
    <property type="entry name" value="Galactose mutarotase-like"/>
    <property type="match status" value="1"/>
</dbReference>
<dbReference type="AlphaFoldDB" id="A0A653M5J9"/>
<dbReference type="InterPro" id="IPR008183">
    <property type="entry name" value="Aldose_1/G6P_1-epimerase"/>
</dbReference>
<dbReference type="NCBIfam" id="NF008277">
    <property type="entry name" value="PRK11055.1"/>
    <property type="match status" value="1"/>
</dbReference>
<keyword evidence="6 8" id="KW-0413">Isomerase</keyword>
<dbReference type="GO" id="GO:0004034">
    <property type="term" value="F:aldose 1-epimerase activity"/>
    <property type="evidence" value="ECO:0007669"/>
    <property type="project" value="UniProtKB-EC"/>
</dbReference>
<organism evidence="11 12">
    <name type="scientific">Maribacter litoralis</name>
    <dbReference type="NCBI Taxonomy" id="2059726"/>
    <lineage>
        <taxon>Bacteria</taxon>
        <taxon>Pseudomonadati</taxon>
        <taxon>Bacteroidota</taxon>
        <taxon>Flavobacteriia</taxon>
        <taxon>Flavobacteriales</taxon>
        <taxon>Flavobacteriaceae</taxon>
        <taxon>Maribacter</taxon>
    </lineage>
</organism>